<organism evidence="2 3">
    <name type="scientific">Candidatus Schekmanbacteria bacterium RIFCSPLOWO2_12_FULL_38_15</name>
    <dbReference type="NCBI Taxonomy" id="1817883"/>
    <lineage>
        <taxon>Bacteria</taxon>
        <taxon>Candidatus Schekmaniibacteriota</taxon>
    </lineage>
</organism>
<dbReference type="InterPro" id="IPR001509">
    <property type="entry name" value="Epimerase_deHydtase"/>
</dbReference>
<dbReference type="EMBL" id="MGDI01000031">
    <property type="protein sequence ID" value="OGL52437.1"/>
    <property type="molecule type" value="Genomic_DNA"/>
</dbReference>
<dbReference type="InterPro" id="IPR036291">
    <property type="entry name" value="NAD(P)-bd_dom_sf"/>
</dbReference>
<dbReference type="STRING" id="1817883.A3G31_10605"/>
<dbReference type="Proteomes" id="UP000178082">
    <property type="component" value="Unassembled WGS sequence"/>
</dbReference>
<evidence type="ECO:0000313" key="3">
    <source>
        <dbReference type="Proteomes" id="UP000178082"/>
    </source>
</evidence>
<feature type="domain" description="NAD-dependent epimerase/dehydratase" evidence="1">
    <location>
        <begin position="3"/>
        <end position="241"/>
    </location>
</feature>
<proteinExistence type="predicted"/>
<evidence type="ECO:0000259" key="1">
    <source>
        <dbReference type="Pfam" id="PF01370"/>
    </source>
</evidence>
<accession>A0A1F7SGY4</accession>
<reference evidence="2 3" key="1">
    <citation type="journal article" date="2016" name="Nat. Commun.">
        <title>Thousands of microbial genomes shed light on interconnected biogeochemical processes in an aquifer system.</title>
        <authorList>
            <person name="Anantharaman K."/>
            <person name="Brown C.T."/>
            <person name="Hug L.A."/>
            <person name="Sharon I."/>
            <person name="Castelle C.J."/>
            <person name="Probst A.J."/>
            <person name="Thomas B.C."/>
            <person name="Singh A."/>
            <person name="Wilkins M.J."/>
            <person name="Karaoz U."/>
            <person name="Brodie E.L."/>
            <person name="Williams K.H."/>
            <person name="Hubbard S.S."/>
            <person name="Banfield J.F."/>
        </authorList>
    </citation>
    <scope>NUCLEOTIDE SEQUENCE [LARGE SCALE GENOMIC DNA]</scope>
</reference>
<dbReference type="Pfam" id="PF01370">
    <property type="entry name" value="Epimerase"/>
    <property type="match status" value="1"/>
</dbReference>
<dbReference type="PANTHER" id="PTHR43245:SF13">
    <property type="entry name" value="UDP-D-APIOSE_UDP-D-XYLOSE SYNTHASE 2"/>
    <property type="match status" value="1"/>
</dbReference>
<dbReference type="PANTHER" id="PTHR43245">
    <property type="entry name" value="BIFUNCTIONAL POLYMYXIN RESISTANCE PROTEIN ARNA"/>
    <property type="match status" value="1"/>
</dbReference>
<dbReference type="SUPFAM" id="SSF51735">
    <property type="entry name" value="NAD(P)-binding Rossmann-fold domains"/>
    <property type="match status" value="1"/>
</dbReference>
<protein>
    <submittedName>
        <fullName evidence="2">NAD-dependent dehydratase</fullName>
    </submittedName>
</protein>
<name>A0A1F7SGY4_9BACT</name>
<dbReference type="AlphaFoldDB" id="A0A1F7SGY4"/>
<dbReference type="InterPro" id="IPR050177">
    <property type="entry name" value="Lipid_A_modif_metabolic_enz"/>
</dbReference>
<comment type="caution">
    <text evidence="2">The sequence shown here is derived from an EMBL/GenBank/DDBJ whole genome shotgun (WGS) entry which is preliminary data.</text>
</comment>
<sequence>MKVLITGGAGFLGSHLGDAFLAKGDEVFVLDQAKDFKIRHNLGNPKFHYFQDSILNEEILDSLVFKTDLIYHMAAVVGVEHYVGDPYNVLNVNINGTQNVLKAAFKYNKKIIFTSTSEVYGRNPKVPFSEDDDRVLGSTRIDRWCYSTSKAAGEHFCFAYYKMGLPVVILRYFNVYGPRLDKIDVGRILTIFMGQILRNELLSVIGDGMQTRCFTYIDDAIKATVAAGLLKEAEGKIFNVGDEKETTIKELAERMIKISGANTTIKYVTKESVYGDSYEDIQRRVPKVELMNNILKVHAETSLDDGLRTTIEWFRAIGKNF</sequence>
<dbReference type="Gene3D" id="3.40.50.720">
    <property type="entry name" value="NAD(P)-binding Rossmann-like Domain"/>
    <property type="match status" value="1"/>
</dbReference>
<evidence type="ECO:0000313" key="2">
    <source>
        <dbReference type="EMBL" id="OGL52437.1"/>
    </source>
</evidence>
<gene>
    <name evidence="2" type="ORF">A3G31_10605</name>
</gene>